<dbReference type="Proteomes" id="UP001149090">
    <property type="component" value="Unassembled WGS sequence"/>
</dbReference>
<reference evidence="1" key="1">
    <citation type="submission" date="2022-10" db="EMBL/GenBank/DDBJ databases">
        <title>Novel sulphate-reducing endosymbionts in the free-living metamonad Anaeramoeba.</title>
        <authorList>
            <person name="Jerlstrom-Hultqvist J."/>
            <person name="Cepicka I."/>
            <person name="Gallot-Lavallee L."/>
            <person name="Salas-Leiva D."/>
            <person name="Curtis B.A."/>
            <person name="Zahonova K."/>
            <person name="Pipaliya S."/>
            <person name="Dacks J."/>
            <person name="Roger A.J."/>
        </authorList>
    </citation>
    <scope>NUCLEOTIDE SEQUENCE</scope>
    <source>
        <strain evidence="1">BMAN</strain>
    </source>
</reference>
<comment type="caution">
    <text evidence="1">The sequence shown here is derived from an EMBL/GenBank/DDBJ whole genome shotgun (WGS) entry which is preliminary data.</text>
</comment>
<accession>A0A9Q0R6P6</accession>
<sequence length="696" mass="82463">MVSFTQILFIENDHTHSEEKQFESFQLFSVFPEVLLKYLIKLFNLLANCDCISQLKSPSRSILEPQQNIQMDPKISFHYFIFKTLYLPFLEVFHFLENITISDEIMENVCEQFQKCVDSTNFAHDYKQFVMDFDKFPNGNISQSFSQSLAKYVDWSKIVVDEQLIQNFAESINGNNALIAISSFDKFDWKVYLSTKITETETQIINFFCKNISVEKEIEENTYNSIIDFANHLIFSINPIKSEKKENKIIVDMAEQKQKIREAIPINDITESIETMNSSEFKIVLVVLFSKMIGNFAKTKDPKKSEIYMNFLYNILKVAIISQQSRIKRNYRGSPQNTKDLQQFINSFLMYCDQEDLKKLVDIQEQETNLSLKIISENLVVFLFSEIVEVLSEINYTTDSILRLIDLFNISRTKIREILMKLFFQKTNKLIFIAEFMKNIIQKIHSKDFLYLLLEIFSFRILSNSTEINTIISVIQGLQFDNQACIKFGNFNLLILSFLMKEREVELTENFNVESFRNMNNNFFDLIFQSSFPQYREKSIVMFLYLINTEDFSQKIFSISQLCLKYSQNKISIPWLDQTIHEMNYRLPKLFVIVFDILHTYIHNQFLIKFSQKENEEEKENPISIKEYFQQQDESNHLIEEIEKLQNYSVSNLQEFTKNILQLLKLLNQILFLENHDYFSNFEVIENVKPKFTNQN</sequence>
<organism evidence="1 2">
    <name type="scientific">Anaeramoeba ignava</name>
    <name type="common">Anaerobic marine amoeba</name>
    <dbReference type="NCBI Taxonomy" id="1746090"/>
    <lineage>
        <taxon>Eukaryota</taxon>
        <taxon>Metamonada</taxon>
        <taxon>Anaeramoebidae</taxon>
        <taxon>Anaeramoeba</taxon>
    </lineage>
</organism>
<proteinExistence type="predicted"/>
<keyword evidence="2" id="KW-1185">Reference proteome</keyword>
<protein>
    <submittedName>
        <fullName evidence="1">Uncharacterized protein</fullName>
    </submittedName>
</protein>
<dbReference type="AlphaFoldDB" id="A0A9Q0R6P6"/>
<evidence type="ECO:0000313" key="2">
    <source>
        <dbReference type="Proteomes" id="UP001149090"/>
    </source>
</evidence>
<name>A0A9Q0R6P6_ANAIG</name>
<dbReference type="EMBL" id="JAPDFW010000107">
    <property type="protein sequence ID" value="KAJ5069219.1"/>
    <property type="molecule type" value="Genomic_DNA"/>
</dbReference>
<gene>
    <name evidence="1" type="ORF">M0811_11837</name>
</gene>
<evidence type="ECO:0000313" key="1">
    <source>
        <dbReference type="EMBL" id="KAJ5069219.1"/>
    </source>
</evidence>